<evidence type="ECO:0000256" key="7">
    <source>
        <dbReference type="ARBA" id="ARBA00022825"/>
    </source>
</evidence>
<evidence type="ECO:0000256" key="6">
    <source>
        <dbReference type="ARBA" id="ARBA00022801"/>
    </source>
</evidence>
<dbReference type="PANTHER" id="PTHR43806:SF11">
    <property type="entry name" value="CEREVISIN-RELATED"/>
    <property type="match status" value="1"/>
</dbReference>
<name>A0ABW1YF79_9DEIO</name>
<dbReference type="PROSITE" id="PS00136">
    <property type="entry name" value="SUBTILASE_ASP"/>
    <property type="match status" value="1"/>
</dbReference>
<dbReference type="PROSITE" id="PS00137">
    <property type="entry name" value="SUBTILASE_HIS"/>
    <property type="match status" value="1"/>
</dbReference>
<evidence type="ECO:0000256" key="9">
    <source>
        <dbReference type="RuleBase" id="RU003355"/>
    </source>
</evidence>
<organism evidence="14 15">
    <name type="scientific">Deinococcus lacus</name>
    <dbReference type="NCBI Taxonomy" id="392561"/>
    <lineage>
        <taxon>Bacteria</taxon>
        <taxon>Thermotogati</taxon>
        <taxon>Deinococcota</taxon>
        <taxon>Deinococci</taxon>
        <taxon>Deinococcales</taxon>
        <taxon>Deinococcaceae</taxon>
        <taxon>Deinococcus</taxon>
    </lineage>
</organism>
<dbReference type="InterPro" id="IPR003137">
    <property type="entry name" value="PA_domain"/>
</dbReference>
<evidence type="ECO:0000259" key="13">
    <source>
        <dbReference type="Pfam" id="PF05922"/>
    </source>
</evidence>
<dbReference type="InterPro" id="IPR036852">
    <property type="entry name" value="Peptidase_S8/S53_dom_sf"/>
</dbReference>
<comment type="similarity">
    <text evidence="1 8 9">Belongs to the peptidase S8 family.</text>
</comment>
<dbReference type="Gene3D" id="3.40.50.200">
    <property type="entry name" value="Peptidase S8/S53 domain"/>
    <property type="match status" value="1"/>
</dbReference>
<dbReference type="SUPFAM" id="SSF52743">
    <property type="entry name" value="Subtilisin-like"/>
    <property type="match status" value="1"/>
</dbReference>
<evidence type="ECO:0000256" key="2">
    <source>
        <dbReference type="ARBA" id="ARBA00022512"/>
    </source>
</evidence>
<evidence type="ECO:0000256" key="8">
    <source>
        <dbReference type="PROSITE-ProRule" id="PRU01240"/>
    </source>
</evidence>
<evidence type="ECO:0000256" key="1">
    <source>
        <dbReference type="ARBA" id="ARBA00011073"/>
    </source>
</evidence>
<evidence type="ECO:0000313" key="15">
    <source>
        <dbReference type="Proteomes" id="UP001596297"/>
    </source>
</evidence>
<feature type="active site" description="Charge relay system" evidence="8">
    <location>
        <position position="532"/>
    </location>
</feature>
<evidence type="ECO:0000259" key="12">
    <source>
        <dbReference type="Pfam" id="PF02225"/>
    </source>
</evidence>
<keyword evidence="2" id="KW-0134">Cell wall</keyword>
<feature type="active site" description="Charge relay system" evidence="8">
    <location>
        <position position="216"/>
    </location>
</feature>
<dbReference type="InterPro" id="IPR022398">
    <property type="entry name" value="Peptidase_S8_His-AS"/>
</dbReference>
<dbReference type="PANTHER" id="PTHR43806">
    <property type="entry name" value="PEPTIDASE S8"/>
    <property type="match status" value="1"/>
</dbReference>
<sequence length="711" mass="73767">MKTLKTAALLSFSLALASCNQQAAAPVPTAQPAVTGAQIGLPTTSETGRWFVELEGEPGALSAQSLSSQQAGLRQQAASAGIRYKEIASYQTLFNGFSVEVSDVEAQKFLRLPGVRAIYPVERLELPKTEQPQSLSPQMMTAITMTGADYAQNELGLTGKGVKVGVIDSGIDMDHPAFRGRIVAQYDFVGDDYDASGQNGSFIVHPDENADDCGGHGTHVAGIVGGNDPATGFKGVAPEASFGAYRVFGCDGSTSGDIMLQAMERAYTDGMQVVNMSIGSSYQWSEYPTSKATDRLVKRGVFVTVSAGNSGADGQFATGAPSLAERAISVAAVANTVMDRETFSLRVGGTEVSEIGFVSGNPSPDGEIGTTLDIVKATPLDACSVNGASPFAAGSLTGKAVLIKRGTCTFAEKATNAAGAGAAAVILFNNTTGFISPSLGAGSPIPVLSIQKTDGEAIAKMIDDGQKPTITFTGKEGKFPNPEANAITSFSSYGMGPDLELKPEIAAPGGLIYSAYPLTKEAEGYAVLSGTSMAAPHVAGAAALLLQKYPNWTPDEMKARMMNTASTRWFLAGSKLIEGLPTYTQLQGAGMLDIVAAYNNKVTVTPPKLSLGASNVFAQRAKVVVLRNEGTEAQTYHLAHLPALTLTGTTAKPQPDDEHYATVSVNGSSIEVDAEGKGGIDISVPAGGELELNVLVTPPLEPPKLLSTVAT</sequence>
<feature type="domain" description="Peptidase S8/S53" evidence="11">
    <location>
        <begin position="159"/>
        <end position="574"/>
    </location>
</feature>
<dbReference type="PROSITE" id="PS51257">
    <property type="entry name" value="PROKAR_LIPOPROTEIN"/>
    <property type="match status" value="1"/>
</dbReference>
<dbReference type="InterPro" id="IPR023828">
    <property type="entry name" value="Peptidase_S8_Ser-AS"/>
</dbReference>
<dbReference type="InterPro" id="IPR050131">
    <property type="entry name" value="Peptidase_S8_subtilisin-like"/>
</dbReference>
<feature type="domain" description="Inhibitor I9" evidence="13">
    <location>
        <begin position="67"/>
        <end position="125"/>
    </location>
</feature>
<comment type="caution">
    <text evidence="14">The sequence shown here is derived from an EMBL/GenBank/DDBJ whole genome shotgun (WGS) entry which is preliminary data.</text>
</comment>
<dbReference type="Pfam" id="PF00082">
    <property type="entry name" value="Peptidase_S8"/>
    <property type="match status" value="1"/>
</dbReference>
<evidence type="ECO:0000313" key="14">
    <source>
        <dbReference type="EMBL" id="MFC6592240.1"/>
    </source>
</evidence>
<dbReference type="InterPro" id="IPR034187">
    <property type="entry name" value="Peptidases_S8_5"/>
</dbReference>
<dbReference type="Proteomes" id="UP001596297">
    <property type="component" value="Unassembled WGS sequence"/>
</dbReference>
<keyword evidence="5 10" id="KW-0732">Signal</keyword>
<keyword evidence="7 8" id="KW-0720">Serine protease</keyword>
<dbReference type="Gene3D" id="3.50.30.30">
    <property type="match status" value="1"/>
</dbReference>
<feature type="active site" description="Charge relay system" evidence="8">
    <location>
        <position position="168"/>
    </location>
</feature>
<feature type="domain" description="PA" evidence="12">
    <location>
        <begin position="371"/>
        <end position="458"/>
    </location>
</feature>
<gene>
    <name evidence="14" type="ORF">ACFP81_09690</name>
</gene>
<dbReference type="PRINTS" id="PR00723">
    <property type="entry name" value="SUBTILISIN"/>
</dbReference>
<protein>
    <submittedName>
        <fullName evidence="14">S8 family serine peptidase</fullName>
    </submittedName>
</protein>
<dbReference type="PROSITE" id="PS00138">
    <property type="entry name" value="SUBTILASE_SER"/>
    <property type="match status" value="1"/>
</dbReference>
<dbReference type="RefSeq" id="WP_380083249.1">
    <property type="nucleotide sequence ID" value="NZ_JBHSWD010000001.1"/>
</dbReference>
<keyword evidence="4 8" id="KW-0645">Protease</keyword>
<dbReference type="EMBL" id="JBHSWD010000001">
    <property type="protein sequence ID" value="MFC6592240.1"/>
    <property type="molecule type" value="Genomic_DNA"/>
</dbReference>
<dbReference type="Pfam" id="PF05922">
    <property type="entry name" value="Inhibitor_I9"/>
    <property type="match status" value="1"/>
</dbReference>
<dbReference type="SUPFAM" id="SSF52025">
    <property type="entry name" value="PA domain"/>
    <property type="match status" value="1"/>
</dbReference>
<dbReference type="InterPro" id="IPR010259">
    <property type="entry name" value="S8pro/Inhibitor_I9"/>
</dbReference>
<dbReference type="InterPro" id="IPR023827">
    <property type="entry name" value="Peptidase_S8_Asp-AS"/>
</dbReference>
<dbReference type="PROSITE" id="PS51892">
    <property type="entry name" value="SUBTILASE"/>
    <property type="match status" value="1"/>
</dbReference>
<feature type="signal peptide" evidence="10">
    <location>
        <begin position="1"/>
        <end position="23"/>
    </location>
</feature>
<dbReference type="InterPro" id="IPR000209">
    <property type="entry name" value="Peptidase_S8/S53_dom"/>
</dbReference>
<dbReference type="CDD" id="cd07489">
    <property type="entry name" value="Peptidases_S8_5"/>
    <property type="match status" value="1"/>
</dbReference>
<reference evidence="15" key="1">
    <citation type="journal article" date="2019" name="Int. J. Syst. Evol. Microbiol.">
        <title>The Global Catalogue of Microorganisms (GCM) 10K type strain sequencing project: providing services to taxonomists for standard genome sequencing and annotation.</title>
        <authorList>
            <consortium name="The Broad Institute Genomics Platform"/>
            <consortium name="The Broad Institute Genome Sequencing Center for Infectious Disease"/>
            <person name="Wu L."/>
            <person name="Ma J."/>
        </authorList>
    </citation>
    <scope>NUCLEOTIDE SEQUENCE [LARGE SCALE GENOMIC DNA]</scope>
    <source>
        <strain evidence="15">CGMCC 1.15772</strain>
    </source>
</reference>
<accession>A0ABW1YF79</accession>
<evidence type="ECO:0000256" key="3">
    <source>
        <dbReference type="ARBA" id="ARBA00022525"/>
    </source>
</evidence>
<proteinExistence type="inferred from homology"/>
<evidence type="ECO:0000256" key="10">
    <source>
        <dbReference type="SAM" id="SignalP"/>
    </source>
</evidence>
<dbReference type="Pfam" id="PF02225">
    <property type="entry name" value="PA"/>
    <property type="match status" value="1"/>
</dbReference>
<keyword evidence="15" id="KW-1185">Reference proteome</keyword>
<dbReference type="InterPro" id="IPR046450">
    <property type="entry name" value="PA_dom_sf"/>
</dbReference>
<dbReference type="InterPro" id="IPR015500">
    <property type="entry name" value="Peptidase_S8_subtilisin-rel"/>
</dbReference>
<evidence type="ECO:0000256" key="4">
    <source>
        <dbReference type="ARBA" id="ARBA00022670"/>
    </source>
</evidence>
<feature type="chain" id="PRO_5046832572" evidence="10">
    <location>
        <begin position="24"/>
        <end position="711"/>
    </location>
</feature>
<keyword evidence="6 8" id="KW-0378">Hydrolase</keyword>
<evidence type="ECO:0000256" key="5">
    <source>
        <dbReference type="ARBA" id="ARBA00022729"/>
    </source>
</evidence>
<evidence type="ECO:0000259" key="11">
    <source>
        <dbReference type="Pfam" id="PF00082"/>
    </source>
</evidence>
<keyword evidence="3" id="KW-0964">Secreted</keyword>